<dbReference type="EMBL" id="MWWU01000002">
    <property type="protein sequence ID" value="OZG56510.1"/>
    <property type="molecule type" value="Genomic_DNA"/>
</dbReference>
<dbReference type="SMART" id="SM00479">
    <property type="entry name" value="EXOIII"/>
    <property type="match status" value="1"/>
</dbReference>
<dbReference type="InterPro" id="IPR013520">
    <property type="entry name" value="Ribonucl_H"/>
</dbReference>
<evidence type="ECO:0000256" key="3">
    <source>
        <dbReference type="ARBA" id="ARBA00022839"/>
    </source>
</evidence>
<dbReference type="PANTHER" id="PTHR30231:SF4">
    <property type="entry name" value="PROTEIN NEN2"/>
    <property type="match status" value="1"/>
</dbReference>
<dbReference type="SUPFAM" id="SSF53098">
    <property type="entry name" value="Ribonuclease H-like"/>
    <property type="match status" value="1"/>
</dbReference>
<evidence type="ECO:0000259" key="4">
    <source>
        <dbReference type="SMART" id="SM00479"/>
    </source>
</evidence>
<gene>
    <name evidence="5" type="ORF">AEAE_0998</name>
</gene>
<evidence type="ECO:0000313" key="6">
    <source>
        <dbReference type="Proteomes" id="UP000228976"/>
    </source>
</evidence>
<dbReference type="Gene3D" id="2.160.20.80">
    <property type="entry name" value="E3 ubiquitin-protein ligase SopA"/>
    <property type="match status" value="1"/>
</dbReference>
<keyword evidence="3" id="KW-0269">Exonuclease</keyword>
<accession>A0A261FBH7</accession>
<keyword evidence="6" id="KW-1185">Reference proteome</keyword>
<dbReference type="SUPFAM" id="SSF141571">
    <property type="entry name" value="Pentapeptide repeat-like"/>
    <property type="match status" value="1"/>
</dbReference>
<evidence type="ECO:0000313" key="5">
    <source>
        <dbReference type="EMBL" id="OZG56510.1"/>
    </source>
</evidence>
<dbReference type="PANTHER" id="PTHR30231">
    <property type="entry name" value="DNA POLYMERASE III SUBUNIT EPSILON"/>
    <property type="match status" value="1"/>
</dbReference>
<dbReference type="Proteomes" id="UP000228976">
    <property type="component" value="Unassembled WGS sequence"/>
</dbReference>
<keyword evidence="2" id="KW-0378">Hydrolase</keyword>
<dbReference type="InterPro" id="IPR012337">
    <property type="entry name" value="RNaseH-like_sf"/>
</dbReference>
<sequence length="490" mass="55589">MVTLLPEEFDTTGSPTQYLMAATYLNHSVNNSIVFIDTETTGLTSEDKLLSLAITDQQGGTLFYEKFNPGEQLLTTGWPQAEKINHISPTDVKNCRPFNDYFTQIDSILQGKTAVSGYNTDGFDLSKIRQEGYYGFDKLASLDLMPLIIAMYSPYWNDPTKKIYEKAPHLTDVARYFNITYDPHDALNDTRATAQCFARTMEAVQKRAQEKLAQEQNLSKDNRKTVITVENKDFRGVPSIYDALYPAIIPGEKALDGVDEVHFINCNFEGLERIQLDGLVGQAIASFDKCNFNKTSFWDLGSKTIPTNFTHCTFKNSHLQGIGEDYNFQTSLHDCDLSNATLETLYFEEGSFANINLTGAHINECTWYVPDDFTNVDFTDVTLHNVAFDYVKQEIAQQLIPVMRNITLDGVSVINQVGYYQANNRLYTAPTLNHYELTMNGDYAPTMDGDVEYSRWRTIEQDMYSPEKAELLFAQDLPGHEPEQHRGLNR</sequence>
<dbReference type="OrthoDB" id="190275at2"/>
<evidence type="ECO:0000256" key="1">
    <source>
        <dbReference type="ARBA" id="ARBA00022722"/>
    </source>
</evidence>
<dbReference type="AlphaFoldDB" id="A0A261FBH7"/>
<dbReference type="Gene3D" id="3.30.420.10">
    <property type="entry name" value="Ribonuclease H-like superfamily/Ribonuclease H"/>
    <property type="match status" value="1"/>
</dbReference>
<organism evidence="5 6">
    <name type="scientific">Aeriscardovia aeriphila</name>
    <dbReference type="NCBI Taxonomy" id="218139"/>
    <lineage>
        <taxon>Bacteria</taxon>
        <taxon>Bacillati</taxon>
        <taxon>Actinomycetota</taxon>
        <taxon>Actinomycetes</taxon>
        <taxon>Bifidobacteriales</taxon>
        <taxon>Bifidobacteriaceae</taxon>
        <taxon>Aeriscardovia</taxon>
    </lineage>
</organism>
<reference evidence="5 6" key="1">
    <citation type="journal article" date="2017" name="BMC Genomics">
        <title>Comparative genomic and phylogenomic analyses of the Bifidobacteriaceae family.</title>
        <authorList>
            <person name="Lugli G.A."/>
            <person name="Milani C."/>
            <person name="Turroni F."/>
            <person name="Duranti S."/>
            <person name="Mancabelli L."/>
            <person name="Mangifesta M."/>
            <person name="Ferrario C."/>
            <person name="Modesto M."/>
            <person name="Mattarelli P."/>
            <person name="Jiri K."/>
            <person name="van Sinderen D."/>
            <person name="Ventura M."/>
        </authorList>
    </citation>
    <scope>NUCLEOTIDE SEQUENCE [LARGE SCALE GENOMIC DNA]</scope>
    <source>
        <strain evidence="5 6">LMG 21773</strain>
    </source>
</reference>
<proteinExistence type="predicted"/>
<evidence type="ECO:0000256" key="2">
    <source>
        <dbReference type="ARBA" id="ARBA00022801"/>
    </source>
</evidence>
<dbReference type="RefSeq" id="WP_094690022.1">
    <property type="nucleotide sequence ID" value="NZ_JACBYZ010000001.1"/>
</dbReference>
<dbReference type="GO" id="GO:0003676">
    <property type="term" value="F:nucleic acid binding"/>
    <property type="evidence" value="ECO:0007669"/>
    <property type="project" value="InterPro"/>
</dbReference>
<comment type="caution">
    <text evidence="5">The sequence shown here is derived from an EMBL/GenBank/DDBJ whole genome shotgun (WGS) entry which is preliminary data.</text>
</comment>
<dbReference type="GO" id="GO:0008408">
    <property type="term" value="F:3'-5' exonuclease activity"/>
    <property type="evidence" value="ECO:0007669"/>
    <property type="project" value="TreeGrafter"/>
</dbReference>
<dbReference type="Pfam" id="PF00929">
    <property type="entry name" value="RNase_T"/>
    <property type="match status" value="1"/>
</dbReference>
<feature type="domain" description="Exonuclease" evidence="4">
    <location>
        <begin position="32"/>
        <end position="206"/>
    </location>
</feature>
<name>A0A261FBH7_9BIFI</name>
<dbReference type="CDD" id="cd06127">
    <property type="entry name" value="DEDDh"/>
    <property type="match status" value="1"/>
</dbReference>
<protein>
    <submittedName>
        <fullName evidence="5">DNA polymerase III subunit epsilon</fullName>
    </submittedName>
</protein>
<keyword evidence="1" id="KW-0540">Nuclease</keyword>
<dbReference type="InterPro" id="IPR036397">
    <property type="entry name" value="RNaseH_sf"/>
</dbReference>